<keyword evidence="2" id="KW-0479">Metal-binding</keyword>
<keyword evidence="4" id="KW-0862">Zinc</keyword>
<name>A0ABP9YZE3_9FUNG</name>
<evidence type="ECO:0000256" key="5">
    <source>
        <dbReference type="ARBA" id="ARBA00049598"/>
    </source>
</evidence>
<evidence type="ECO:0000256" key="7">
    <source>
        <dbReference type="PROSITE-ProRule" id="PRU00453"/>
    </source>
</evidence>
<feature type="compositionally biased region" description="Acidic residues" evidence="8">
    <location>
        <begin position="343"/>
        <end position="371"/>
    </location>
</feature>
<reference evidence="10 11" key="1">
    <citation type="submission" date="2024-04" db="EMBL/GenBank/DDBJ databases">
        <title>genome sequences of Mucor flavus KT1a and Helicostylum pulchrum KT1b strains isolated from the surface of a dry-aged beef.</title>
        <authorList>
            <person name="Toyotome T."/>
            <person name="Hosono M."/>
            <person name="Torimaru M."/>
            <person name="Fukuda K."/>
            <person name="Mikami N."/>
        </authorList>
    </citation>
    <scope>NUCLEOTIDE SEQUENCE [LARGE SCALE GENOMIC DNA]</scope>
    <source>
        <strain evidence="10 11">KT1a</strain>
    </source>
</reference>
<comment type="similarity">
    <text evidence="6">Belongs to the BCD1 family.</text>
</comment>
<organism evidence="10 11">
    <name type="scientific">Mucor flavus</name>
    <dbReference type="NCBI Taxonomy" id="439312"/>
    <lineage>
        <taxon>Eukaryota</taxon>
        <taxon>Fungi</taxon>
        <taxon>Fungi incertae sedis</taxon>
        <taxon>Mucoromycota</taxon>
        <taxon>Mucoromycotina</taxon>
        <taxon>Mucoromycetes</taxon>
        <taxon>Mucorales</taxon>
        <taxon>Mucorineae</taxon>
        <taxon>Mucoraceae</taxon>
        <taxon>Mucor</taxon>
    </lineage>
</organism>
<dbReference type="SUPFAM" id="SSF144232">
    <property type="entry name" value="HIT/MYND zinc finger-like"/>
    <property type="match status" value="1"/>
</dbReference>
<keyword evidence="1" id="KW-0597">Phosphoprotein</keyword>
<evidence type="ECO:0000256" key="2">
    <source>
        <dbReference type="ARBA" id="ARBA00022723"/>
    </source>
</evidence>
<feature type="domain" description="HIT-type" evidence="9">
    <location>
        <begin position="69"/>
        <end position="103"/>
    </location>
</feature>
<dbReference type="Pfam" id="PF25790">
    <property type="entry name" value="BCD1"/>
    <property type="match status" value="1"/>
</dbReference>
<dbReference type="PANTHER" id="PTHR13483:SF3">
    <property type="entry name" value="BOX C_D SNORNA PROTEIN 1"/>
    <property type="match status" value="1"/>
</dbReference>
<dbReference type="Proteomes" id="UP001473302">
    <property type="component" value="Unassembled WGS sequence"/>
</dbReference>
<keyword evidence="11" id="KW-1185">Reference proteome</keyword>
<dbReference type="EMBL" id="BAABUK010000012">
    <property type="protein sequence ID" value="GAA5812232.1"/>
    <property type="molecule type" value="Genomic_DNA"/>
</dbReference>
<dbReference type="InterPro" id="IPR051639">
    <property type="entry name" value="BCD1"/>
</dbReference>
<feature type="region of interest" description="Disordered" evidence="8">
    <location>
        <begin position="336"/>
        <end position="376"/>
    </location>
</feature>
<evidence type="ECO:0000256" key="8">
    <source>
        <dbReference type="SAM" id="MobiDB-lite"/>
    </source>
</evidence>
<evidence type="ECO:0000256" key="4">
    <source>
        <dbReference type="ARBA" id="ARBA00022833"/>
    </source>
</evidence>
<dbReference type="InterPro" id="IPR057721">
    <property type="entry name" value="BCD1_alpha/beta"/>
</dbReference>
<dbReference type="PROSITE" id="PS51083">
    <property type="entry name" value="ZF_HIT"/>
    <property type="match status" value="1"/>
</dbReference>
<dbReference type="Pfam" id="PF04438">
    <property type="entry name" value="zf-HIT"/>
    <property type="match status" value="1"/>
</dbReference>
<feature type="region of interest" description="Disordered" evidence="8">
    <location>
        <begin position="388"/>
        <end position="407"/>
    </location>
</feature>
<evidence type="ECO:0000256" key="1">
    <source>
        <dbReference type="ARBA" id="ARBA00022553"/>
    </source>
</evidence>
<comment type="function">
    <text evidence="5">Required for box C/D snoRNAs accumulation involved in snoRNA processing, snoRNA transport to the nucleolus and ribosome biogenesis.</text>
</comment>
<sequence length="407" mass="46385">MTDFTQDQNELIPTVQERSVPELESTQDLTTITECSIDPEIEFEQPLPAPTPVPVTKLTPEEIKQAKLCHICKEKDWKYTCPRCLVHSCCMTCVKRHKLDTECSGIRDKTSYVPLREYNESNMMSDYTYLEDMSRQSDNLTRSRLNTTKDLQGRAAENRTKMFVKGANQLGIHFSSLPAGMSRHKLNQSNYSKNLKQIFWTIEVNFCRFGKKERYLEHSFPSGKPFHAFFENLLFSETPVGKGSYGIIRHQVKDFVEAGIAQFNVALKKEKAPRGHFVNVTSALDSTFKQVLKGENIIEYPIFYIWLKSDDMPKEILVLEDKKMLIAEIKSEDTISDTSAVQEAEEGTAIEETVEEAGEETVEETGEETVEETSASVDDVVEQIEELQESAINDVEELEEANTIDDE</sequence>
<evidence type="ECO:0000259" key="9">
    <source>
        <dbReference type="PROSITE" id="PS51083"/>
    </source>
</evidence>
<dbReference type="CDD" id="cd23023">
    <property type="entry name" value="zf-HIT_BCD1"/>
    <property type="match status" value="1"/>
</dbReference>
<dbReference type="InterPro" id="IPR007529">
    <property type="entry name" value="Znf_HIT"/>
</dbReference>
<protein>
    <recommendedName>
        <fullName evidence="9">HIT-type domain-containing protein</fullName>
    </recommendedName>
</protein>
<proteinExistence type="inferred from homology"/>
<keyword evidence="3 7" id="KW-0863">Zinc-finger</keyword>
<dbReference type="PANTHER" id="PTHR13483">
    <property type="entry name" value="BOX C_D SNORNA PROTEIN 1-RELATED"/>
    <property type="match status" value="1"/>
</dbReference>
<evidence type="ECO:0000313" key="10">
    <source>
        <dbReference type="EMBL" id="GAA5812232.1"/>
    </source>
</evidence>
<gene>
    <name evidence="10" type="ORF">MFLAVUS_005682</name>
</gene>
<evidence type="ECO:0000256" key="6">
    <source>
        <dbReference type="ARBA" id="ARBA00049654"/>
    </source>
</evidence>
<accession>A0ABP9YZE3</accession>
<evidence type="ECO:0000313" key="11">
    <source>
        <dbReference type="Proteomes" id="UP001473302"/>
    </source>
</evidence>
<comment type="caution">
    <text evidence="10">The sequence shown here is derived from an EMBL/GenBank/DDBJ whole genome shotgun (WGS) entry which is preliminary data.</text>
</comment>
<dbReference type="Gene3D" id="3.30.60.190">
    <property type="match status" value="1"/>
</dbReference>
<evidence type="ECO:0000256" key="3">
    <source>
        <dbReference type="ARBA" id="ARBA00022771"/>
    </source>
</evidence>